<evidence type="ECO:0000313" key="12">
    <source>
        <dbReference type="Proteomes" id="UP000297714"/>
    </source>
</evidence>
<feature type="transmembrane region" description="Helical" evidence="9">
    <location>
        <begin position="12"/>
        <end position="36"/>
    </location>
</feature>
<keyword evidence="4" id="KW-1003">Cell membrane</keyword>
<dbReference type="EMBL" id="SRMQ01000003">
    <property type="protein sequence ID" value="TGJ76975.1"/>
    <property type="molecule type" value="Genomic_DNA"/>
</dbReference>
<keyword evidence="7 9" id="KW-1133">Transmembrane helix</keyword>
<dbReference type="PANTHER" id="PTHR32243">
    <property type="entry name" value="MALTOSE TRANSPORT SYSTEM PERMEASE-RELATED"/>
    <property type="match status" value="1"/>
</dbReference>
<reference evidence="11 12" key="1">
    <citation type="submission" date="2019-04" db="EMBL/GenBank/DDBJ databases">
        <authorList>
            <person name="Poehlein A."/>
            <person name="Bengelsdorf F.R."/>
            <person name="Duerre P."/>
            <person name="Daniel R."/>
        </authorList>
    </citation>
    <scope>NUCLEOTIDE SEQUENCE [LARGE SCALE GENOMIC DNA]</scope>
    <source>
        <strain evidence="11 12">BS-1</strain>
    </source>
</reference>
<dbReference type="PANTHER" id="PTHR32243:SF50">
    <property type="entry name" value="MALTOSE_MALTODEXTRIN TRANSPORT SYSTEM PERMEASE PROTEIN MALG"/>
    <property type="match status" value="1"/>
</dbReference>
<dbReference type="InterPro" id="IPR050901">
    <property type="entry name" value="BP-dep_ABC_trans_perm"/>
</dbReference>
<feature type="transmembrane region" description="Helical" evidence="9">
    <location>
        <begin position="75"/>
        <end position="99"/>
    </location>
</feature>
<dbReference type="Proteomes" id="UP000297714">
    <property type="component" value="Unassembled WGS sequence"/>
</dbReference>
<evidence type="ECO:0000256" key="3">
    <source>
        <dbReference type="ARBA" id="ARBA00022448"/>
    </source>
</evidence>
<name>A0A4Z0YBX0_9FIRM</name>
<evidence type="ECO:0000259" key="10">
    <source>
        <dbReference type="PROSITE" id="PS50928"/>
    </source>
</evidence>
<evidence type="ECO:0000256" key="4">
    <source>
        <dbReference type="ARBA" id="ARBA00022475"/>
    </source>
</evidence>
<evidence type="ECO:0000256" key="5">
    <source>
        <dbReference type="ARBA" id="ARBA00022597"/>
    </source>
</evidence>
<keyword evidence="3 9" id="KW-0813">Transport</keyword>
<dbReference type="Pfam" id="PF00528">
    <property type="entry name" value="BPD_transp_1"/>
    <property type="match status" value="1"/>
</dbReference>
<dbReference type="GO" id="GO:0055085">
    <property type="term" value="P:transmembrane transport"/>
    <property type="evidence" value="ECO:0007669"/>
    <property type="project" value="InterPro"/>
</dbReference>
<keyword evidence="12" id="KW-1185">Reference proteome</keyword>
<dbReference type="Gene3D" id="1.10.3720.10">
    <property type="entry name" value="MetI-like"/>
    <property type="match status" value="1"/>
</dbReference>
<evidence type="ECO:0000256" key="1">
    <source>
        <dbReference type="ARBA" id="ARBA00004651"/>
    </source>
</evidence>
<protein>
    <submittedName>
        <fullName evidence="11">Inner membrane ABC transporter permease protein YcjP</fullName>
    </submittedName>
</protein>
<feature type="transmembrane region" description="Helical" evidence="9">
    <location>
        <begin position="246"/>
        <end position="267"/>
    </location>
</feature>
<organism evidence="11 12">
    <name type="scientific">Caproiciproducens galactitolivorans</name>
    <dbReference type="NCBI Taxonomy" id="642589"/>
    <lineage>
        <taxon>Bacteria</taxon>
        <taxon>Bacillati</taxon>
        <taxon>Bacillota</taxon>
        <taxon>Clostridia</taxon>
        <taxon>Eubacteriales</taxon>
        <taxon>Acutalibacteraceae</taxon>
        <taxon>Caproiciproducens</taxon>
    </lineage>
</organism>
<evidence type="ECO:0000256" key="7">
    <source>
        <dbReference type="ARBA" id="ARBA00022989"/>
    </source>
</evidence>
<dbReference type="OrthoDB" id="153186at2"/>
<proteinExistence type="inferred from homology"/>
<evidence type="ECO:0000256" key="9">
    <source>
        <dbReference type="RuleBase" id="RU363032"/>
    </source>
</evidence>
<feature type="transmembrane region" description="Helical" evidence="9">
    <location>
        <begin position="145"/>
        <end position="167"/>
    </location>
</feature>
<sequence length="282" mass="31707">MKKKIRIKNILARTFLLYIPIAIILTCVLIPFLWALSTSFKTQQEFLSPTVRYLPNALNFENYSYVWQESHFGTYFLNSLMVSGISVVFIIIFCICNAYSLSRYRFKGKKFFTMFLLGTQMMPVILFIIPLFSVFKNMHLIDTPWALIVFNIVLQTPFNTLLMRSFVNGIPKEIDEAASIDGAGRATIMFKILIPMLLPGIVAVSAFAFIGCWNEFVVGFTMIQTNAKYTIPVGLKFMIGQYSVNYPALAAGSIIALIPPVILFAFIQKHLISGLSSGAVKG</sequence>
<gene>
    <name evidence="11" type="primary">ycjP_2</name>
    <name evidence="11" type="ORF">CAGA_10480</name>
</gene>
<feature type="domain" description="ABC transmembrane type-1" evidence="10">
    <location>
        <begin position="76"/>
        <end position="267"/>
    </location>
</feature>
<dbReference type="PROSITE" id="PS50928">
    <property type="entry name" value="ABC_TM1"/>
    <property type="match status" value="1"/>
</dbReference>
<keyword evidence="6 9" id="KW-0812">Transmembrane</keyword>
<keyword evidence="8 9" id="KW-0472">Membrane</keyword>
<comment type="similarity">
    <text evidence="2">Belongs to the binding-protein-dependent transport system permease family. MalFG subfamily.</text>
</comment>
<evidence type="ECO:0000256" key="6">
    <source>
        <dbReference type="ARBA" id="ARBA00022692"/>
    </source>
</evidence>
<dbReference type="GO" id="GO:0005886">
    <property type="term" value="C:plasma membrane"/>
    <property type="evidence" value="ECO:0007669"/>
    <property type="project" value="UniProtKB-SubCell"/>
</dbReference>
<dbReference type="SUPFAM" id="SSF161098">
    <property type="entry name" value="MetI-like"/>
    <property type="match status" value="1"/>
</dbReference>
<comment type="subcellular location">
    <subcellularLocation>
        <location evidence="1 9">Cell membrane</location>
        <topology evidence="1 9">Multi-pass membrane protein</topology>
    </subcellularLocation>
</comment>
<feature type="transmembrane region" description="Helical" evidence="9">
    <location>
        <begin position="188"/>
        <end position="210"/>
    </location>
</feature>
<keyword evidence="5" id="KW-0762">Sugar transport</keyword>
<dbReference type="InterPro" id="IPR000515">
    <property type="entry name" value="MetI-like"/>
</dbReference>
<dbReference type="InterPro" id="IPR035906">
    <property type="entry name" value="MetI-like_sf"/>
</dbReference>
<dbReference type="AlphaFoldDB" id="A0A4Z0YBX0"/>
<evidence type="ECO:0000256" key="2">
    <source>
        <dbReference type="ARBA" id="ARBA00009047"/>
    </source>
</evidence>
<feature type="transmembrane region" description="Helical" evidence="9">
    <location>
        <begin position="111"/>
        <end position="133"/>
    </location>
</feature>
<evidence type="ECO:0000313" key="11">
    <source>
        <dbReference type="EMBL" id="TGJ76975.1"/>
    </source>
</evidence>
<dbReference type="RefSeq" id="WP_135658501.1">
    <property type="nucleotide sequence ID" value="NZ_JAJUFJ010000006.1"/>
</dbReference>
<dbReference type="CDD" id="cd06261">
    <property type="entry name" value="TM_PBP2"/>
    <property type="match status" value="1"/>
</dbReference>
<evidence type="ECO:0000256" key="8">
    <source>
        <dbReference type="ARBA" id="ARBA00023136"/>
    </source>
</evidence>
<comment type="caution">
    <text evidence="11">The sequence shown here is derived from an EMBL/GenBank/DDBJ whole genome shotgun (WGS) entry which is preliminary data.</text>
</comment>
<accession>A0A4Z0YBX0</accession>